<evidence type="ECO:0000259" key="5">
    <source>
        <dbReference type="SMART" id="SM00062"/>
    </source>
</evidence>
<evidence type="ECO:0000256" key="2">
    <source>
        <dbReference type="ARBA" id="ARBA00022448"/>
    </source>
</evidence>
<keyword evidence="3 4" id="KW-0732">Signal</keyword>
<evidence type="ECO:0000256" key="4">
    <source>
        <dbReference type="SAM" id="SignalP"/>
    </source>
</evidence>
<evidence type="ECO:0000256" key="1">
    <source>
        <dbReference type="ARBA" id="ARBA00010333"/>
    </source>
</evidence>
<dbReference type="Proteomes" id="UP000237752">
    <property type="component" value="Unassembled WGS sequence"/>
</dbReference>
<dbReference type="GO" id="GO:0030288">
    <property type="term" value="C:outer membrane-bounded periplasmic space"/>
    <property type="evidence" value="ECO:0007669"/>
    <property type="project" value="TreeGrafter"/>
</dbReference>
<sequence length="290" mass="31136">MLKRIAIMLVCFGFVLAGCAGTQSPQKFSKPSDHPPKFAAGTTMAALQTAKNIRIGVKFDQPNLGYMSPGAKVPSGFDIEIAKIIAAHLGLDAGQITWVKTDSADREKYLTGNTVDIVVASYSMTPQRQSVVGQAGPYLVTGQQIMVRKDDADIDTAQDLKDRKVCTVAGSSSTELIVKKFHADPWPSDSYAKCVDALLDGEVEAVSTDGAVLMGFLINHVDEVKIVGEPFTTERYGIGYKHGDKAMCEFLTKTLLASYKDGTWSSAFETTLGKTGVEAPTPAQPDKCQS</sequence>
<proteinExistence type="inferred from homology"/>
<keyword evidence="7" id="KW-1185">Reference proteome</keyword>
<dbReference type="Pfam" id="PF00497">
    <property type="entry name" value="SBP_bac_3"/>
    <property type="match status" value="1"/>
</dbReference>
<dbReference type="PROSITE" id="PS51257">
    <property type="entry name" value="PROKAR_LIPOPROTEIN"/>
    <property type="match status" value="1"/>
</dbReference>
<feature type="signal peptide" evidence="4">
    <location>
        <begin position="1"/>
        <end position="20"/>
    </location>
</feature>
<feature type="domain" description="Solute-binding protein family 3/N-terminal" evidence="5">
    <location>
        <begin position="52"/>
        <end position="275"/>
    </location>
</feature>
<evidence type="ECO:0000256" key="3">
    <source>
        <dbReference type="ARBA" id="ARBA00022729"/>
    </source>
</evidence>
<dbReference type="InterPro" id="IPR001638">
    <property type="entry name" value="Solute-binding_3/MltF_N"/>
</dbReference>
<dbReference type="PANTHER" id="PTHR30085">
    <property type="entry name" value="AMINO ACID ABC TRANSPORTER PERMEASE"/>
    <property type="match status" value="1"/>
</dbReference>
<dbReference type="RefSeq" id="WP_106347768.1">
    <property type="nucleotide sequence ID" value="NZ_PVUE01000002.1"/>
</dbReference>
<dbReference type="SUPFAM" id="SSF53850">
    <property type="entry name" value="Periplasmic binding protein-like II"/>
    <property type="match status" value="1"/>
</dbReference>
<dbReference type="PANTHER" id="PTHR30085:SF6">
    <property type="entry name" value="ABC TRANSPORTER GLUTAMINE-BINDING PROTEIN GLNH"/>
    <property type="match status" value="1"/>
</dbReference>
<dbReference type="EMBL" id="PVUE01000002">
    <property type="protein sequence ID" value="PRZ43626.1"/>
    <property type="molecule type" value="Genomic_DNA"/>
</dbReference>
<dbReference type="OrthoDB" id="9807888at2"/>
<feature type="chain" id="PRO_5039473347" evidence="4">
    <location>
        <begin position="21"/>
        <end position="290"/>
    </location>
</feature>
<protein>
    <submittedName>
        <fullName evidence="6">Amino acid ABC transporter substrate-binding protein (PAAT family)</fullName>
    </submittedName>
</protein>
<dbReference type="SMART" id="SM00062">
    <property type="entry name" value="PBPb"/>
    <property type="match status" value="1"/>
</dbReference>
<evidence type="ECO:0000313" key="6">
    <source>
        <dbReference type="EMBL" id="PRZ43626.1"/>
    </source>
</evidence>
<accession>A0A2T1A4W9</accession>
<keyword evidence="2" id="KW-0813">Transport</keyword>
<comment type="caution">
    <text evidence="6">The sequence shown here is derived from an EMBL/GenBank/DDBJ whole genome shotgun (WGS) entry which is preliminary data.</text>
</comment>
<dbReference type="AlphaFoldDB" id="A0A2T1A4W9"/>
<dbReference type="CDD" id="cd13690">
    <property type="entry name" value="PBP2_GluB"/>
    <property type="match status" value="1"/>
</dbReference>
<name>A0A2T1A4W9_9ACTN</name>
<comment type="similarity">
    <text evidence="1">Belongs to the bacterial solute-binding protein 3 family.</text>
</comment>
<gene>
    <name evidence="6" type="ORF">CLV47_102317</name>
</gene>
<evidence type="ECO:0000313" key="7">
    <source>
        <dbReference type="Proteomes" id="UP000237752"/>
    </source>
</evidence>
<dbReference type="GO" id="GO:0006865">
    <property type="term" value="P:amino acid transport"/>
    <property type="evidence" value="ECO:0007669"/>
    <property type="project" value="TreeGrafter"/>
</dbReference>
<dbReference type="Gene3D" id="3.40.190.10">
    <property type="entry name" value="Periplasmic binding protein-like II"/>
    <property type="match status" value="2"/>
</dbReference>
<dbReference type="GO" id="GO:0005576">
    <property type="term" value="C:extracellular region"/>
    <property type="evidence" value="ECO:0007669"/>
    <property type="project" value="TreeGrafter"/>
</dbReference>
<dbReference type="InterPro" id="IPR051455">
    <property type="entry name" value="Bact_solute-bind_prot3"/>
</dbReference>
<reference evidence="6 7" key="1">
    <citation type="submission" date="2018-03" db="EMBL/GenBank/DDBJ databases">
        <title>Genomic Encyclopedia of Archaeal and Bacterial Type Strains, Phase II (KMG-II): from individual species to whole genera.</title>
        <authorList>
            <person name="Goeker M."/>
        </authorList>
    </citation>
    <scope>NUCLEOTIDE SEQUENCE [LARGE SCALE GENOMIC DNA]</scope>
    <source>
        <strain evidence="6 7">DSM 100065</strain>
    </source>
</reference>
<organism evidence="6 7">
    <name type="scientific">Antricoccus suffuscus</name>
    <dbReference type="NCBI Taxonomy" id="1629062"/>
    <lineage>
        <taxon>Bacteria</taxon>
        <taxon>Bacillati</taxon>
        <taxon>Actinomycetota</taxon>
        <taxon>Actinomycetes</taxon>
        <taxon>Geodermatophilales</taxon>
        <taxon>Antricoccaceae</taxon>
        <taxon>Antricoccus</taxon>
    </lineage>
</organism>